<evidence type="ECO:0000256" key="5">
    <source>
        <dbReference type="ARBA" id="ARBA00023136"/>
    </source>
</evidence>
<dbReference type="GO" id="GO:0016020">
    <property type="term" value="C:membrane"/>
    <property type="evidence" value="ECO:0007669"/>
    <property type="project" value="InterPro"/>
</dbReference>
<evidence type="ECO:0000256" key="3">
    <source>
        <dbReference type="ARBA" id="ARBA00022692"/>
    </source>
</evidence>
<proteinExistence type="predicted"/>
<dbReference type="InterPro" id="IPR022781">
    <property type="entry name" value="Flagellar_biosynth_FliO"/>
</dbReference>
<feature type="transmembrane region" description="Helical" evidence="6">
    <location>
        <begin position="6"/>
        <end position="28"/>
    </location>
</feature>
<evidence type="ECO:0000256" key="1">
    <source>
        <dbReference type="ARBA" id="ARBA00004236"/>
    </source>
</evidence>
<reference evidence="7" key="1">
    <citation type="submission" date="2019-11" db="EMBL/GenBank/DDBJ databases">
        <authorList>
            <person name="Feng L."/>
        </authorList>
    </citation>
    <scope>NUCLEOTIDE SEQUENCE</scope>
    <source>
        <strain evidence="7">CParaputrificumLFYP93</strain>
    </source>
</reference>
<evidence type="ECO:0000256" key="2">
    <source>
        <dbReference type="ARBA" id="ARBA00022475"/>
    </source>
</evidence>
<dbReference type="AlphaFoldDB" id="A0A6N3GY41"/>
<evidence type="ECO:0000256" key="6">
    <source>
        <dbReference type="SAM" id="Phobius"/>
    </source>
</evidence>
<accession>A0A6N3GY41</accession>
<keyword evidence="4 6" id="KW-1133">Transmembrane helix</keyword>
<sequence length="129" mass="14728">MDFTLMIFKLIVSMIVIFALMIILFKYANKGINGSLNKKYVKVIERVQISKDGYIIVVKVGNKGMVLSTSTGHTEKLQELSEEELAEIEEVKQQALKDMNNKYEGILNNFKSLSIEAWGKIKSKEDKHE</sequence>
<name>A0A6N3GY41_9CLOT</name>
<dbReference type="GO" id="GO:0044781">
    <property type="term" value="P:bacterial-type flagellum organization"/>
    <property type="evidence" value="ECO:0007669"/>
    <property type="project" value="InterPro"/>
</dbReference>
<gene>
    <name evidence="7" type="ORF">CPLFYP93_03358</name>
</gene>
<protein>
    <recommendedName>
        <fullName evidence="8">Flagellar formation protein</fullName>
    </recommendedName>
</protein>
<evidence type="ECO:0008006" key="8">
    <source>
        <dbReference type="Google" id="ProtNLM"/>
    </source>
</evidence>
<keyword evidence="5 6" id="KW-0472">Membrane</keyword>
<comment type="subcellular location">
    <subcellularLocation>
        <location evidence="1">Cell membrane</location>
    </subcellularLocation>
</comment>
<evidence type="ECO:0000313" key="7">
    <source>
        <dbReference type="EMBL" id="VYU68629.1"/>
    </source>
</evidence>
<evidence type="ECO:0000256" key="4">
    <source>
        <dbReference type="ARBA" id="ARBA00022989"/>
    </source>
</evidence>
<keyword evidence="2" id="KW-1003">Cell membrane</keyword>
<keyword evidence="3 6" id="KW-0812">Transmembrane</keyword>
<organism evidence="7">
    <name type="scientific">Clostridium paraputrificum</name>
    <dbReference type="NCBI Taxonomy" id="29363"/>
    <lineage>
        <taxon>Bacteria</taxon>
        <taxon>Bacillati</taxon>
        <taxon>Bacillota</taxon>
        <taxon>Clostridia</taxon>
        <taxon>Eubacteriales</taxon>
        <taxon>Clostridiaceae</taxon>
        <taxon>Clostridium</taxon>
    </lineage>
</organism>
<dbReference type="EMBL" id="CACRTV010000088">
    <property type="protein sequence ID" value="VYU68629.1"/>
    <property type="molecule type" value="Genomic_DNA"/>
</dbReference>
<dbReference type="Pfam" id="PF04347">
    <property type="entry name" value="FliO"/>
    <property type="match status" value="1"/>
</dbReference>
<dbReference type="RefSeq" id="WP_156563324.1">
    <property type="nucleotide sequence ID" value="NZ_CACRTV010000088.1"/>
</dbReference>